<evidence type="ECO:0000313" key="4">
    <source>
        <dbReference type="WBParaSite" id="jg13321"/>
    </source>
</evidence>
<accession>A0A915CXX7</accession>
<reference evidence="4" key="1">
    <citation type="submission" date="2022-11" db="UniProtKB">
        <authorList>
            <consortium name="WormBaseParasite"/>
        </authorList>
    </citation>
    <scope>IDENTIFICATION</scope>
</reference>
<evidence type="ECO:0000256" key="1">
    <source>
        <dbReference type="SAM" id="Coils"/>
    </source>
</evidence>
<feature type="compositionally biased region" description="Basic residues" evidence="2">
    <location>
        <begin position="1"/>
        <end position="19"/>
    </location>
</feature>
<protein>
    <submittedName>
        <fullName evidence="4">Uncharacterized protein</fullName>
    </submittedName>
</protein>
<name>A0A915CXX7_9BILA</name>
<feature type="coiled-coil region" evidence="1">
    <location>
        <begin position="71"/>
        <end position="98"/>
    </location>
</feature>
<organism evidence="3 4">
    <name type="scientific">Ditylenchus dipsaci</name>
    <dbReference type="NCBI Taxonomy" id="166011"/>
    <lineage>
        <taxon>Eukaryota</taxon>
        <taxon>Metazoa</taxon>
        <taxon>Ecdysozoa</taxon>
        <taxon>Nematoda</taxon>
        <taxon>Chromadorea</taxon>
        <taxon>Rhabditida</taxon>
        <taxon>Tylenchina</taxon>
        <taxon>Tylenchomorpha</taxon>
        <taxon>Sphaerularioidea</taxon>
        <taxon>Anguinidae</taxon>
        <taxon>Anguininae</taxon>
        <taxon>Ditylenchus</taxon>
    </lineage>
</organism>
<dbReference type="Proteomes" id="UP000887574">
    <property type="component" value="Unplaced"/>
</dbReference>
<feature type="region of interest" description="Disordered" evidence="2">
    <location>
        <begin position="1"/>
        <end position="30"/>
    </location>
</feature>
<evidence type="ECO:0000256" key="2">
    <source>
        <dbReference type="SAM" id="MobiDB-lite"/>
    </source>
</evidence>
<dbReference type="WBParaSite" id="jg13321">
    <property type="protein sequence ID" value="jg13321"/>
    <property type="gene ID" value="jg13321"/>
</dbReference>
<dbReference type="AlphaFoldDB" id="A0A915CXX7"/>
<proteinExistence type="predicted"/>
<keyword evidence="3" id="KW-1185">Reference proteome</keyword>
<keyword evidence="1" id="KW-0175">Coiled coil</keyword>
<sequence>MIRRRRWGRRRRGGGRARRRVFDTGGGRDGYGGCGYSNYHSYRKMVDMEGDGFRGDGFARPRYDNYNSRRLDEIDQEIEDTRTHLDRLEQERMEYLAKPWVA</sequence>
<evidence type="ECO:0000313" key="3">
    <source>
        <dbReference type="Proteomes" id="UP000887574"/>
    </source>
</evidence>